<reference evidence="2" key="2">
    <citation type="submission" date="2023-06" db="EMBL/GenBank/DDBJ databases">
        <authorList>
            <consortium name="Lawrence Berkeley National Laboratory"/>
            <person name="Haridas S."/>
            <person name="Hensen N."/>
            <person name="Bonometti L."/>
            <person name="Westerberg I."/>
            <person name="Brannstrom I.O."/>
            <person name="Guillou S."/>
            <person name="Cros-Aarteil S."/>
            <person name="Calhoun S."/>
            <person name="Kuo A."/>
            <person name="Mondo S."/>
            <person name="Pangilinan J."/>
            <person name="Riley R."/>
            <person name="Labutti K."/>
            <person name="Andreopoulos B."/>
            <person name="Lipzen A."/>
            <person name="Chen C."/>
            <person name="Yanf M."/>
            <person name="Daum C."/>
            <person name="Ng V."/>
            <person name="Clum A."/>
            <person name="Steindorff A."/>
            <person name="Ohm R."/>
            <person name="Martin F."/>
            <person name="Silar P."/>
            <person name="Natvig D."/>
            <person name="Lalanne C."/>
            <person name="Gautier V."/>
            <person name="Ament-Velasquez S.L."/>
            <person name="Kruys A."/>
            <person name="Hutchinson M.I."/>
            <person name="Powell A.J."/>
            <person name="Barry K."/>
            <person name="Miller A.N."/>
            <person name="Grigoriev I.V."/>
            <person name="Debuchy R."/>
            <person name="Gladieux P."/>
            <person name="Thoren M.H."/>
            <person name="Johannesson H."/>
        </authorList>
    </citation>
    <scope>NUCLEOTIDE SEQUENCE</scope>
    <source>
        <strain evidence="2">SMH4131-1</strain>
    </source>
</reference>
<reference evidence="2" key="1">
    <citation type="journal article" date="2023" name="Mol. Phylogenet. Evol.">
        <title>Genome-scale phylogeny and comparative genomics of the fungal order Sordariales.</title>
        <authorList>
            <person name="Hensen N."/>
            <person name="Bonometti L."/>
            <person name="Westerberg I."/>
            <person name="Brannstrom I.O."/>
            <person name="Guillou S."/>
            <person name="Cros-Aarteil S."/>
            <person name="Calhoun S."/>
            <person name="Haridas S."/>
            <person name="Kuo A."/>
            <person name="Mondo S."/>
            <person name="Pangilinan J."/>
            <person name="Riley R."/>
            <person name="LaButti K."/>
            <person name="Andreopoulos B."/>
            <person name="Lipzen A."/>
            <person name="Chen C."/>
            <person name="Yan M."/>
            <person name="Daum C."/>
            <person name="Ng V."/>
            <person name="Clum A."/>
            <person name="Steindorff A."/>
            <person name="Ohm R.A."/>
            <person name="Martin F."/>
            <person name="Silar P."/>
            <person name="Natvig D.O."/>
            <person name="Lalanne C."/>
            <person name="Gautier V."/>
            <person name="Ament-Velasquez S.L."/>
            <person name="Kruys A."/>
            <person name="Hutchinson M.I."/>
            <person name="Powell A.J."/>
            <person name="Barry K."/>
            <person name="Miller A.N."/>
            <person name="Grigoriev I.V."/>
            <person name="Debuchy R."/>
            <person name="Gladieux P."/>
            <person name="Hiltunen Thoren M."/>
            <person name="Johannesson H."/>
        </authorList>
    </citation>
    <scope>NUCLEOTIDE SEQUENCE</scope>
    <source>
        <strain evidence="2">SMH4131-1</strain>
    </source>
</reference>
<organism evidence="2 3">
    <name type="scientific">Cercophora scortea</name>
    <dbReference type="NCBI Taxonomy" id="314031"/>
    <lineage>
        <taxon>Eukaryota</taxon>
        <taxon>Fungi</taxon>
        <taxon>Dikarya</taxon>
        <taxon>Ascomycota</taxon>
        <taxon>Pezizomycotina</taxon>
        <taxon>Sordariomycetes</taxon>
        <taxon>Sordariomycetidae</taxon>
        <taxon>Sordariales</taxon>
        <taxon>Lasiosphaeriaceae</taxon>
        <taxon>Cercophora</taxon>
    </lineage>
</organism>
<evidence type="ECO:0000256" key="1">
    <source>
        <dbReference type="SAM" id="MobiDB-lite"/>
    </source>
</evidence>
<feature type="compositionally biased region" description="Polar residues" evidence="1">
    <location>
        <begin position="1"/>
        <end position="13"/>
    </location>
</feature>
<keyword evidence="3" id="KW-1185">Reference proteome</keyword>
<accession>A0AAE0J6T7</accession>
<gene>
    <name evidence="2" type="ORF">B0T19DRAFT_413218</name>
</gene>
<feature type="region of interest" description="Disordered" evidence="1">
    <location>
        <begin position="77"/>
        <end position="221"/>
    </location>
</feature>
<feature type="compositionally biased region" description="Polar residues" evidence="1">
    <location>
        <begin position="169"/>
        <end position="189"/>
    </location>
</feature>
<feature type="region of interest" description="Disordered" evidence="1">
    <location>
        <begin position="1"/>
        <end position="62"/>
    </location>
</feature>
<name>A0AAE0J6T7_9PEZI</name>
<feature type="compositionally biased region" description="Low complexity" evidence="1">
    <location>
        <begin position="147"/>
        <end position="156"/>
    </location>
</feature>
<dbReference type="AlphaFoldDB" id="A0AAE0J6T7"/>
<evidence type="ECO:0000313" key="2">
    <source>
        <dbReference type="EMBL" id="KAK3337635.1"/>
    </source>
</evidence>
<dbReference type="Proteomes" id="UP001286456">
    <property type="component" value="Unassembled WGS sequence"/>
</dbReference>
<proteinExistence type="predicted"/>
<dbReference type="EMBL" id="JAUEPO010000001">
    <property type="protein sequence ID" value="KAK3337635.1"/>
    <property type="molecule type" value="Genomic_DNA"/>
</dbReference>
<feature type="compositionally biased region" description="Acidic residues" evidence="1">
    <location>
        <begin position="132"/>
        <end position="146"/>
    </location>
</feature>
<protein>
    <submittedName>
        <fullName evidence="2">Uncharacterized protein</fullName>
    </submittedName>
</protein>
<sequence>MPTTLHQHQQSSLAFRGPPTPYSVGTHSRSDPMPPHSSGTPRGPAVAPNRIPDNSEGIGRQLEPVAALAYGTAEGCPILSPTPIHPPRATKGHNILAQQTELRPDQPLPVTEQAPEEHQPALSSSALTAPIFEEDAEEEEDAEDAEALSSRSTASTPGPPTPTSEVSTDSASTQPLSASNASRSPSPVANQPPPIPRPGFVFPARVESSPPPPPAAPPSGTVVFIPPSIML</sequence>
<evidence type="ECO:0000313" key="3">
    <source>
        <dbReference type="Proteomes" id="UP001286456"/>
    </source>
</evidence>
<comment type="caution">
    <text evidence="2">The sequence shown here is derived from an EMBL/GenBank/DDBJ whole genome shotgun (WGS) entry which is preliminary data.</text>
</comment>